<dbReference type="InterPro" id="IPR039269">
    <property type="entry name" value="ANKFN1"/>
</dbReference>
<feature type="region of interest" description="Disordered" evidence="2">
    <location>
        <begin position="384"/>
        <end position="414"/>
    </location>
</feature>
<keyword evidence="4" id="KW-1185">Reference proteome</keyword>
<feature type="region of interest" description="Disordered" evidence="2">
    <location>
        <begin position="338"/>
        <end position="370"/>
    </location>
</feature>
<feature type="region of interest" description="Disordered" evidence="2">
    <location>
        <begin position="118"/>
        <end position="183"/>
    </location>
</feature>
<accession>A0AAJ7X0P9</accession>
<dbReference type="InterPro" id="IPR036770">
    <property type="entry name" value="Ankyrin_rpt-contain_sf"/>
</dbReference>
<protein>
    <submittedName>
        <fullName evidence="5">Ankyrin repeat and fibronectin type-III domain-containing protein 1-like</fullName>
    </submittedName>
</protein>
<dbReference type="SUPFAM" id="SSF49265">
    <property type="entry name" value="Fibronectin type III"/>
    <property type="match status" value="1"/>
</dbReference>
<feature type="compositionally biased region" description="Polar residues" evidence="2">
    <location>
        <begin position="120"/>
        <end position="129"/>
    </location>
</feature>
<sequence>MGNCLSCQRCCPGSVEVLAEVLTSGDRGGERIRKARTVRGGAQRRSGRDARRSSGLDVAGRAEGSAWQDVFMLLRQRNSLVTPQGAAAAAAAAAAGVSPQANTMAASTPGCERWVARPSLTKSRTLPSIPQSPPSPRASRVSGCNGTAEKRRRRLPSTPASARLCPTTPPGDEDEDDDGFQFPLSPKVERLALARSHQPLPQICLPDDCPFERSQQQQQQQLRRSRTLGPGHFRKSHSVDESLGQAQDSTGHLPSRGHTSRADGCRAGLKRKASLGSVDRRDSQLKRFEGGLARLTQRLNHKERRQSQGNVLSDRLALPEVNRQRSVSFDWSCTGKMAQPLRDVPLPNASRRTAAGGMGAPGNPSSPSAAKRLYRNLSGKFRSSSSSFEEACGSSGGGGSGGGRADRDRQRKPSTGLTCVEAMFEAVEHQDMDTVQGLLSRHSAEELDLSSPNSDGLTPLDVAVMTNNVPIARMLLTAGAHESPEFASTGKRLAHLAGLVEDAERRADELMAALASEPASAEATEWQKQLRAWEWRQRLFRRMVSGIQHASVPEAPAQVCLSVTGADSLAVTFQEPHSVNSAVVTRYRVEWSLMEEFEQLAGEAVLEDCHSLCYQITGLTSGCEYYVRVMAYNMKGWGPTQTSLPVFAIPSDWRQCDGREVRDTGHRTEALEHLLKLVKNARQQWDFGENSKIQGPSRKHSVSKSLKYLFQSTSKFVKSLKRGLYLATVFYQGETVLVTHEDQIPVVEIDDSYPSPLNQDFLWFTKLSCMWEEVRGLRHGANTLYSASSALQSRQRILLAISQMQHLIGTQDLGQPYHELVKDKHGNALLVTLREVEVPQGLPGGRWQHVSRLQSQRKSLSTPEEPSALDILLITLQDKLSYHRASRQTLPPGLYLGYLKLCSSVDQIKVLVPQRIPNSLVHLKVRDNPHVSREEWEGLSRISGPVDTAGGPGLGGPGSSQDVFLKQLSCALSALLKQLHISPHQAKEFRIYNQEVLEFGDRVSFMLLLPPSDDVCVAPGQSNAYPTLSGLIALPLQIFEIGRVASIEPNRRPHTGRTIHAMPI</sequence>
<dbReference type="SUPFAM" id="SSF48403">
    <property type="entry name" value="Ankyrin repeat"/>
    <property type="match status" value="1"/>
</dbReference>
<evidence type="ECO:0000313" key="4">
    <source>
        <dbReference type="Proteomes" id="UP001318040"/>
    </source>
</evidence>
<evidence type="ECO:0000256" key="1">
    <source>
        <dbReference type="PROSITE-ProRule" id="PRU00023"/>
    </source>
</evidence>
<dbReference type="RefSeq" id="XP_032817204.1">
    <property type="nucleotide sequence ID" value="XM_032961313.1"/>
</dbReference>
<feature type="region of interest" description="Disordered" evidence="2">
    <location>
        <begin position="37"/>
        <end position="59"/>
    </location>
</feature>
<feature type="repeat" description="ANK" evidence="1">
    <location>
        <begin position="455"/>
        <end position="480"/>
    </location>
</feature>
<dbReference type="PANTHER" id="PTHR21437:SF1">
    <property type="entry name" value="WIDE AWAKE"/>
    <property type="match status" value="1"/>
</dbReference>
<reference evidence="5" key="1">
    <citation type="submission" date="2025-08" db="UniProtKB">
        <authorList>
            <consortium name="RefSeq"/>
        </authorList>
    </citation>
    <scope>IDENTIFICATION</scope>
    <source>
        <tissue evidence="5">Sperm</tissue>
    </source>
</reference>
<dbReference type="InterPro" id="IPR003961">
    <property type="entry name" value="FN3_dom"/>
</dbReference>
<dbReference type="AlphaFoldDB" id="A0AAJ7X0P9"/>
<dbReference type="CDD" id="cd00063">
    <property type="entry name" value="FN3"/>
    <property type="match status" value="1"/>
</dbReference>
<dbReference type="PROSITE" id="PS50297">
    <property type="entry name" value="ANK_REP_REGION"/>
    <property type="match status" value="1"/>
</dbReference>
<feature type="region of interest" description="Disordered" evidence="2">
    <location>
        <begin position="206"/>
        <end position="268"/>
    </location>
</feature>
<evidence type="ECO:0000259" key="3">
    <source>
        <dbReference type="PROSITE" id="PS50853"/>
    </source>
</evidence>
<dbReference type="InterPro" id="IPR013783">
    <property type="entry name" value="Ig-like_fold"/>
</dbReference>
<dbReference type="SMART" id="SM00248">
    <property type="entry name" value="ANK"/>
    <property type="match status" value="2"/>
</dbReference>
<evidence type="ECO:0000313" key="5">
    <source>
        <dbReference type="RefSeq" id="XP_032817204.1"/>
    </source>
</evidence>
<proteinExistence type="predicted"/>
<dbReference type="KEGG" id="pmrn:116946270"/>
<organism evidence="4 5">
    <name type="scientific">Petromyzon marinus</name>
    <name type="common">Sea lamprey</name>
    <dbReference type="NCBI Taxonomy" id="7757"/>
    <lineage>
        <taxon>Eukaryota</taxon>
        <taxon>Metazoa</taxon>
        <taxon>Chordata</taxon>
        <taxon>Craniata</taxon>
        <taxon>Vertebrata</taxon>
        <taxon>Cyclostomata</taxon>
        <taxon>Hyperoartia</taxon>
        <taxon>Petromyzontiformes</taxon>
        <taxon>Petromyzontidae</taxon>
        <taxon>Petromyzon</taxon>
    </lineage>
</organism>
<gene>
    <name evidence="5" type="primary">LOC116946270</name>
</gene>
<dbReference type="Gene3D" id="2.60.40.10">
    <property type="entry name" value="Immunoglobulins"/>
    <property type="match status" value="1"/>
</dbReference>
<name>A0AAJ7X0P9_PETMA</name>
<dbReference type="SMART" id="SM00060">
    <property type="entry name" value="FN3"/>
    <property type="match status" value="1"/>
</dbReference>
<dbReference type="GO" id="GO:0005819">
    <property type="term" value="C:spindle"/>
    <property type="evidence" value="ECO:0007669"/>
    <property type="project" value="TreeGrafter"/>
</dbReference>
<dbReference type="Proteomes" id="UP001318040">
    <property type="component" value="Chromosome 26"/>
</dbReference>
<dbReference type="PANTHER" id="PTHR21437">
    <property type="entry name" value="WIDE AWAKE"/>
    <property type="match status" value="1"/>
</dbReference>
<keyword evidence="1" id="KW-0040">ANK repeat</keyword>
<dbReference type="GO" id="GO:0000132">
    <property type="term" value="P:establishment of mitotic spindle orientation"/>
    <property type="evidence" value="ECO:0007669"/>
    <property type="project" value="TreeGrafter"/>
</dbReference>
<dbReference type="InterPro" id="IPR036116">
    <property type="entry name" value="FN3_sf"/>
</dbReference>
<dbReference type="Pfam" id="PF00041">
    <property type="entry name" value="fn3"/>
    <property type="match status" value="1"/>
</dbReference>
<dbReference type="Gene3D" id="1.25.40.20">
    <property type="entry name" value="Ankyrin repeat-containing domain"/>
    <property type="match status" value="1"/>
</dbReference>
<feature type="compositionally biased region" description="Low complexity" evidence="2">
    <location>
        <begin position="384"/>
        <end position="393"/>
    </location>
</feature>
<feature type="domain" description="Fibronectin type-III" evidence="3">
    <location>
        <begin position="555"/>
        <end position="652"/>
    </location>
</feature>
<feature type="compositionally biased region" description="Gly residues" evidence="2">
    <location>
        <begin position="394"/>
        <end position="403"/>
    </location>
</feature>
<evidence type="ECO:0000256" key="2">
    <source>
        <dbReference type="SAM" id="MobiDB-lite"/>
    </source>
</evidence>
<dbReference type="PROSITE" id="PS50853">
    <property type="entry name" value="FN3"/>
    <property type="match status" value="1"/>
</dbReference>
<dbReference type="GO" id="GO:0061172">
    <property type="term" value="P:regulation of establishment of bipolar cell polarity"/>
    <property type="evidence" value="ECO:0007669"/>
    <property type="project" value="TreeGrafter"/>
</dbReference>
<dbReference type="PROSITE" id="PS50088">
    <property type="entry name" value="ANK_REPEAT"/>
    <property type="match status" value="1"/>
</dbReference>
<dbReference type="InterPro" id="IPR002110">
    <property type="entry name" value="Ankyrin_rpt"/>
</dbReference>